<organism evidence="3 4">
    <name type="scientific">Aeoliella straminimaris</name>
    <dbReference type="NCBI Taxonomy" id="2954799"/>
    <lineage>
        <taxon>Bacteria</taxon>
        <taxon>Pseudomonadati</taxon>
        <taxon>Planctomycetota</taxon>
        <taxon>Planctomycetia</taxon>
        <taxon>Pirellulales</taxon>
        <taxon>Lacipirellulaceae</taxon>
        <taxon>Aeoliella</taxon>
    </lineage>
</organism>
<protein>
    <submittedName>
        <fullName evidence="3">Carboxypeptidase-like regulatory domain-containing protein</fullName>
    </submittedName>
</protein>
<keyword evidence="2" id="KW-0732">Signal</keyword>
<dbReference type="Proteomes" id="UP001155241">
    <property type="component" value="Unassembled WGS sequence"/>
</dbReference>
<feature type="region of interest" description="Disordered" evidence="1">
    <location>
        <begin position="96"/>
        <end position="119"/>
    </location>
</feature>
<evidence type="ECO:0000256" key="1">
    <source>
        <dbReference type="SAM" id="MobiDB-lite"/>
    </source>
</evidence>
<feature type="compositionally biased region" description="Polar residues" evidence="1">
    <location>
        <begin position="109"/>
        <end position="119"/>
    </location>
</feature>
<feature type="signal peptide" evidence="2">
    <location>
        <begin position="1"/>
        <end position="27"/>
    </location>
</feature>
<keyword evidence="3" id="KW-0121">Carboxypeptidase</keyword>
<evidence type="ECO:0000256" key="2">
    <source>
        <dbReference type="SAM" id="SignalP"/>
    </source>
</evidence>
<dbReference type="AlphaFoldDB" id="A0A9X2FF60"/>
<keyword evidence="4" id="KW-1185">Reference proteome</keyword>
<comment type="caution">
    <text evidence="3">The sequence shown here is derived from an EMBL/GenBank/DDBJ whole genome shotgun (WGS) entry which is preliminary data.</text>
</comment>
<dbReference type="PROSITE" id="PS51257">
    <property type="entry name" value="PROKAR_LIPOPROTEIN"/>
    <property type="match status" value="1"/>
</dbReference>
<gene>
    <name evidence="3" type="ORF">NG895_24540</name>
</gene>
<dbReference type="GO" id="GO:0004180">
    <property type="term" value="F:carboxypeptidase activity"/>
    <property type="evidence" value="ECO:0007669"/>
    <property type="project" value="UniProtKB-KW"/>
</dbReference>
<keyword evidence="3" id="KW-0645">Protease</keyword>
<reference evidence="3" key="1">
    <citation type="submission" date="2022-06" db="EMBL/GenBank/DDBJ databases">
        <title>Aeoliella straminimaris, a novel planctomycete from sediments.</title>
        <authorList>
            <person name="Vitorino I.R."/>
            <person name="Lage O.M."/>
        </authorList>
    </citation>
    <scope>NUCLEOTIDE SEQUENCE</scope>
    <source>
        <strain evidence="3">ICT_H6.2</strain>
    </source>
</reference>
<feature type="chain" id="PRO_5040938259" evidence="2">
    <location>
        <begin position="28"/>
        <end position="149"/>
    </location>
</feature>
<keyword evidence="3" id="KW-0378">Hydrolase</keyword>
<evidence type="ECO:0000313" key="4">
    <source>
        <dbReference type="Proteomes" id="UP001155241"/>
    </source>
</evidence>
<sequence>MPKQSNVRPFLAAACVCVALMAATAIGCGRTDNGTGEVHGQVTFNQQPIGKAHIMFESGDIGSVLAVPLDSDGSFHVDELKTGEYVVAVVPPDTQGGREIGDFDGSKPLAQQRSTTRENIPAKFSSTLTSPLRHTVVEGESEFSVDLAD</sequence>
<dbReference type="EMBL" id="JAMXLR010000089">
    <property type="protein sequence ID" value="MCO6047078.1"/>
    <property type="molecule type" value="Genomic_DNA"/>
</dbReference>
<dbReference type="RefSeq" id="WP_252855191.1">
    <property type="nucleotide sequence ID" value="NZ_JAMXLR010000089.1"/>
</dbReference>
<evidence type="ECO:0000313" key="3">
    <source>
        <dbReference type="EMBL" id="MCO6047078.1"/>
    </source>
</evidence>
<name>A0A9X2FF60_9BACT</name>
<accession>A0A9X2FF60</accession>
<proteinExistence type="predicted"/>